<reference evidence="1 2" key="1">
    <citation type="journal article" date="2018" name="Front. Plant Sci.">
        <title>Red Clover (Trifolium pratense) and Zigzag Clover (T. medium) - A Picture of Genomic Similarities and Differences.</title>
        <authorList>
            <person name="Dluhosova J."/>
            <person name="Istvanek J."/>
            <person name="Nedelnik J."/>
            <person name="Repkova J."/>
        </authorList>
    </citation>
    <scope>NUCLEOTIDE SEQUENCE [LARGE SCALE GENOMIC DNA]</scope>
    <source>
        <strain evidence="2">cv. 10/8</strain>
        <tissue evidence="1">Leaf</tissue>
    </source>
</reference>
<keyword evidence="2" id="KW-1185">Reference proteome</keyword>
<organism evidence="1 2">
    <name type="scientific">Trifolium medium</name>
    <dbReference type="NCBI Taxonomy" id="97028"/>
    <lineage>
        <taxon>Eukaryota</taxon>
        <taxon>Viridiplantae</taxon>
        <taxon>Streptophyta</taxon>
        <taxon>Embryophyta</taxon>
        <taxon>Tracheophyta</taxon>
        <taxon>Spermatophyta</taxon>
        <taxon>Magnoliopsida</taxon>
        <taxon>eudicotyledons</taxon>
        <taxon>Gunneridae</taxon>
        <taxon>Pentapetalae</taxon>
        <taxon>rosids</taxon>
        <taxon>fabids</taxon>
        <taxon>Fabales</taxon>
        <taxon>Fabaceae</taxon>
        <taxon>Papilionoideae</taxon>
        <taxon>50 kb inversion clade</taxon>
        <taxon>NPAAA clade</taxon>
        <taxon>Hologalegina</taxon>
        <taxon>IRL clade</taxon>
        <taxon>Trifolieae</taxon>
        <taxon>Trifolium</taxon>
    </lineage>
</organism>
<comment type="caution">
    <text evidence="1">The sequence shown here is derived from an EMBL/GenBank/DDBJ whole genome shotgun (WGS) entry which is preliminary data.</text>
</comment>
<dbReference type="Proteomes" id="UP000265520">
    <property type="component" value="Unassembled WGS sequence"/>
</dbReference>
<protein>
    <submittedName>
        <fullName evidence="1">Uncharacterized protein</fullName>
    </submittedName>
</protein>
<sequence>WHDTPPRVDSLEGVGSPDVWLVGPVFSYGIRDSRDPFDQSRTKTCY</sequence>
<name>A0A392QIP2_9FABA</name>
<evidence type="ECO:0000313" key="2">
    <source>
        <dbReference type="Proteomes" id="UP000265520"/>
    </source>
</evidence>
<evidence type="ECO:0000313" key="1">
    <source>
        <dbReference type="EMBL" id="MCI24058.1"/>
    </source>
</evidence>
<proteinExistence type="predicted"/>
<dbReference type="EMBL" id="LXQA010139365">
    <property type="protein sequence ID" value="MCI24058.1"/>
    <property type="molecule type" value="Genomic_DNA"/>
</dbReference>
<dbReference type="AlphaFoldDB" id="A0A392QIP2"/>
<feature type="non-terminal residue" evidence="1">
    <location>
        <position position="1"/>
    </location>
</feature>
<accession>A0A392QIP2</accession>